<accession>A0ABS4RAI4</accession>
<dbReference type="GO" id="GO:0003677">
    <property type="term" value="F:DNA binding"/>
    <property type="evidence" value="ECO:0007669"/>
    <property type="project" value="UniProtKB-KW"/>
</dbReference>
<reference evidence="2 3" key="1">
    <citation type="submission" date="2021-03" db="EMBL/GenBank/DDBJ databases">
        <title>Genomic Encyclopedia of Type Strains, Phase IV (KMG-IV): sequencing the most valuable type-strain genomes for metagenomic binning, comparative biology and taxonomic classification.</title>
        <authorList>
            <person name="Goeker M."/>
        </authorList>
    </citation>
    <scope>NUCLEOTIDE SEQUENCE [LARGE SCALE GENOMIC DNA]</scope>
    <source>
        <strain evidence="2 3">DSM 26675</strain>
    </source>
</reference>
<dbReference type="InterPro" id="IPR036281">
    <property type="entry name" value="SinR/SinI_dimer_dom_sf"/>
</dbReference>
<dbReference type="Pfam" id="PF08671">
    <property type="entry name" value="SinI"/>
    <property type="match status" value="1"/>
</dbReference>
<dbReference type="RefSeq" id="WP_157087809.1">
    <property type="nucleotide sequence ID" value="NZ_JAGIKZ010000002.1"/>
</dbReference>
<organism evidence="2 3">
    <name type="scientific">Cytobacillus eiseniae</name>
    <dbReference type="NCBI Taxonomy" id="762947"/>
    <lineage>
        <taxon>Bacteria</taxon>
        <taxon>Bacillati</taxon>
        <taxon>Bacillota</taxon>
        <taxon>Bacilli</taxon>
        <taxon>Bacillales</taxon>
        <taxon>Bacillaceae</taxon>
        <taxon>Cytobacillus</taxon>
    </lineage>
</organism>
<gene>
    <name evidence="2" type="ORF">J2Z40_000460</name>
</gene>
<protein>
    <submittedName>
        <fullName evidence="2">DNA-binding transcriptional MerR regulator</fullName>
    </submittedName>
</protein>
<dbReference type="SUPFAM" id="SSF47406">
    <property type="entry name" value="SinR repressor dimerisation domain-like"/>
    <property type="match status" value="1"/>
</dbReference>
<dbReference type="Proteomes" id="UP001519293">
    <property type="component" value="Unassembled WGS sequence"/>
</dbReference>
<keyword evidence="2" id="KW-0238">DNA-binding</keyword>
<dbReference type="EMBL" id="JAGIKZ010000002">
    <property type="protein sequence ID" value="MBP2239907.1"/>
    <property type="molecule type" value="Genomic_DNA"/>
</dbReference>
<keyword evidence="3" id="KW-1185">Reference proteome</keyword>
<evidence type="ECO:0000313" key="2">
    <source>
        <dbReference type="EMBL" id="MBP2239907.1"/>
    </source>
</evidence>
<feature type="domain" description="Sin" evidence="1">
    <location>
        <begin position="1"/>
        <end position="38"/>
    </location>
</feature>
<dbReference type="InterPro" id="IPR010981">
    <property type="entry name" value="SinR/SinI_dimer_dom"/>
</dbReference>
<proteinExistence type="predicted"/>
<evidence type="ECO:0000259" key="1">
    <source>
        <dbReference type="PROSITE" id="PS51500"/>
    </source>
</evidence>
<dbReference type="PROSITE" id="PS51500">
    <property type="entry name" value="SIN"/>
    <property type="match status" value="1"/>
</dbReference>
<evidence type="ECO:0000313" key="3">
    <source>
        <dbReference type="Proteomes" id="UP001519293"/>
    </source>
</evidence>
<comment type="caution">
    <text evidence="2">The sequence shown here is derived from an EMBL/GenBank/DDBJ whole genome shotgun (WGS) entry which is preliminary data.</text>
</comment>
<sequence>MSEIKNEKVDNEWKELILLAFKMGIPLKEIREFFAQASVGPK</sequence>
<name>A0ABS4RAI4_9BACI</name>